<keyword evidence="3" id="KW-1185">Reference proteome</keyword>
<sequence length="142" mass="16039">LLLTMLATQFMNTSGEDTTNYQTLQTTETTNLLSIYKTTSTHNDETMELPKFSITVPSSEKTNVPYKNSHSTDLLGIKFSHNNLYIVIAPVADPHNNQDTTMQQPDQIQNAQNVTEQVKETTINGTDTQMDERRSLLEDENL</sequence>
<protein>
    <submittedName>
        <fullName evidence="2">25133_t:CDS:1</fullName>
    </submittedName>
</protein>
<dbReference type="Proteomes" id="UP000789901">
    <property type="component" value="Unassembled WGS sequence"/>
</dbReference>
<dbReference type="EMBL" id="CAJVQB010130260">
    <property type="protein sequence ID" value="CAG8853878.1"/>
    <property type="molecule type" value="Genomic_DNA"/>
</dbReference>
<gene>
    <name evidence="2" type="ORF">GMARGA_LOCUS42699</name>
</gene>
<reference evidence="2 3" key="1">
    <citation type="submission" date="2021-06" db="EMBL/GenBank/DDBJ databases">
        <authorList>
            <person name="Kallberg Y."/>
            <person name="Tangrot J."/>
            <person name="Rosling A."/>
        </authorList>
    </citation>
    <scope>NUCLEOTIDE SEQUENCE [LARGE SCALE GENOMIC DNA]</scope>
    <source>
        <strain evidence="2 3">120-4 pot B 10/14</strain>
    </source>
</reference>
<accession>A0ABN7XF08</accession>
<name>A0ABN7XF08_GIGMA</name>
<feature type="compositionally biased region" description="Basic and acidic residues" evidence="1">
    <location>
        <begin position="130"/>
        <end position="142"/>
    </location>
</feature>
<evidence type="ECO:0000256" key="1">
    <source>
        <dbReference type="SAM" id="MobiDB-lite"/>
    </source>
</evidence>
<evidence type="ECO:0000313" key="2">
    <source>
        <dbReference type="EMBL" id="CAG8853878.1"/>
    </source>
</evidence>
<organism evidence="2 3">
    <name type="scientific">Gigaspora margarita</name>
    <dbReference type="NCBI Taxonomy" id="4874"/>
    <lineage>
        <taxon>Eukaryota</taxon>
        <taxon>Fungi</taxon>
        <taxon>Fungi incertae sedis</taxon>
        <taxon>Mucoromycota</taxon>
        <taxon>Glomeromycotina</taxon>
        <taxon>Glomeromycetes</taxon>
        <taxon>Diversisporales</taxon>
        <taxon>Gigasporaceae</taxon>
        <taxon>Gigaspora</taxon>
    </lineage>
</organism>
<evidence type="ECO:0000313" key="3">
    <source>
        <dbReference type="Proteomes" id="UP000789901"/>
    </source>
</evidence>
<proteinExistence type="predicted"/>
<feature type="region of interest" description="Disordered" evidence="1">
    <location>
        <begin position="123"/>
        <end position="142"/>
    </location>
</feature>
<comment type="caution">
    <text evidence="2">The sequence shown here is derived from an EMBL/GenBank/DDBJ whole genome shotgun (WGS) entry which is preliminary data.</text>
</comment>
<feature type="non-terminal residue" evidence="2">
    <location>
        <position position="142"/>
    </location>
</feature>
<feature type="non-terminal residue" evidence="2">
    <location>
        <position position="1"/>
    </location>
</feature>